<evidence type="ECO:0000313" key="2">
    <source>
        <dbReference type="Proteomes" id="UP000502756"/>
    </source>
</evidence>
<dbReference type="InterPro" id="IPR032560">
    <property type="entry name" value="DUF4932"/>
</dbReference>
<gene>
    <name evidence="1" type="ORF">HNV11_13060</name>
</gene>
<dbReference type="KEGG" id="stae:HNV11_13060"/>
<dbReference type="Pfam" id="PF16286">
    <property type="entry name" value="DUF4932"/>
    <property type="match status" value="1"/>
</dbReference>
<organism evidence="1 2">
    <name type="scientific">Spirosoma taeanense</name>
    <dbReference type="NCBI Taxonomy" id="2735870"/>
    <lineage>
        <taxon>Bacteria</taxon>
        <taxon>Pseudomonadati</taxon>
        <taxon>Bacteroidota</taxon>
        <taxon>Cytophagia</taxon>
        <taxon>Cytophagales</taxon>
        <taxon>Cytophagaceae</taxon>
        <taxon>Spirosoma</taxon>
    </lineage>
</organism>
<protein>
    <submittedName>
        <fullName evidence="1">DUF4932 domain-containing protein</fullName>
    </submittedName>
</protein>
<keyword evidence="2" id="KW-1185">Reference proteome</keyword>
<dbReference type="Proteomes" id="UP000502756">
    <property type="component" value="Chromosome"/>
</dbReference>
<dbReference type="EMBL" id="CP053435">
    <property type="protein sequence ID" value="QJW90239.1"/>
    <property type="molecule type" value="Genomic_DNA"/>
</dbReference>
<dbReference type="RefSeq" id="WP_171740084.1">
    <property type="nucleotide sequence ID" value="NZ_CP053435.1"/>
</dbReference>
<proteinExistence type="predicted"/>
<accession>A0A6M5Y8J7</accession>
<name>A0A6M5Y8J7_9BACT</name>
<dbReference type="AlphaFoldDB" id="A0A6M5Y8J7"/>
<reference evidence="1 2" key="1">
    <citation type="submission" date="2020-05" db="EMBL/GenBank/DDBJ databases">
        <title>Genome sequencing of Spirosoma sp. TS118.</title>
        <authorList>
            <person name="Lee J.-H."/>
            <person name="Jeong S."/>
            <person name="Zhao L."/>
            <person name="Jung J.-H."/>
            <person name="Kim M.-K."/>
            <person name="Lim S."/>
        </authorList>
    </citation>
    <scope>NUCLEOTIDE SEQUENCE [LARGE SCALE GENOMIC DNA]</scope>
    <source>
        <strain evidence="1 2">TS118</strain>
    </source>
</reference>
<sequence>MRINYNAFRRYANHPAITGTKALSDKIGTGVYLLGLYARPLPATGWQSSVSPLLLTAVHSNPDSAKYIVNAYMAQVARFYRDAHIPRFLAQQGRMYQKAIGQVSRNRPSVAFIPTMEEYYGSRKQAYTIVVMPFFITQWGMGWQTGEGQAARLFNISAPYRDQQVQGQRVVDPGFNDPEAVRTLCVHEFGHSFVNPYTMQPVLRERINQYKDLFKPVPNQAQYTDWLTLFNELTVRAGEIRIALKMRLPSESQRLRELYKDWPYLDHFTTQLAYYESNRSKYPAFTDFLPDLISSLEKLRFTP</sequence>
<evidence type="ECO:0000313" key="1">
    <source>
        <dbReference type="EMBL" id="QJW90239.1"/>
    </source>
</evidence>